<dbReference type="InterPro" id="IPR050583">
    <property type="entry name" value="Mycobacterial_A85_antigen"/>
</dbReference>
<dbReference type="RefSeq" id="WP_066838466.1">
    <property type="nucleotide sequence ID" value="NZ_CAJUDP010000028.1"/>
</dbReference>
<dbReference type="PANTHER" id="PTHR48098">
    <property type="entry name" value="ENTEROCHELIN ESTERASE-RELATED"/>
    <property type="match status" value="1"/>
</dbReference>
<evidence type="ECO:0000313" key="2">
    <source>
        <dbReference type="Proteomes" id="UP000076947"/>
    </source>
</evidence>
<comment type="caution">
    <text evidence="1">The sequence shown here is derived from an EMBL/GenBank/DDBJ whole genome shotgun (WGS) entry which is preliminary data.</text>
</comment>
<dbReference type="InterPro" id="IPR000801">
    <property type="entry name" value="Esterase-like"/>
</dbReference>
<evidence type="ECO:0000313" key="1">
    <source>
        <dbReference type="EMBL" id="OAH30334.1"/>
    </source>
</evidence>
<dbReference type="AlphaFoldDB" id="A0A177INI9"/>
<dbReference type="PANTHER" id="PTHR48098:SF1">
    <property type="entry name" value="DIACYLGLYCEROL ACYLTRANSFERASE_MYCOLYLTRANSFERASE AG85A"/>
    <property type="match status" value="1"/>
</dbReference>
<accession>A0A177INI9</accession>
<reference evidence="2" key="1">
    <citation type="submission" date="2016-02" db="EMBL/GenBank/DDBJ databases">
        <authorList>
            <person name="Kaur G."/>
            <person name="Nair G.R."/>
            <person name="Mayilraj S."/>
        </authorList>
    </citation>
    <scope>NUCLEOTIDE SEQUENCE [LARGE SCALE GENOMIC DNA]</scope>
    <source>
        <strain evidence="2">GA-15</strain>
    </source>
</reference>
<keyword evidence="2" id="KW-1185">Reference proteome</keyword>
<dbReference type="STRING" id="1705.CA21670_11510"/>
<name>A0A177INI9_9CORY</name>
<dbReference type="Gene3D" id="3.40.50.1820">
    <property type="entry name" value="alpha/beta hydrolase"/>
    <property type="match status" value="1"/>
</dbReference>
<dbReference type="GO" id="GO:0016747">
    <property type="term" value="F:acyltransferase activity, transferring groups other than amino-acyl groups"/>
    <property type="evidence" value="ECO:0007669"/>
    <property type="project" value="TreeGrafter"/>
</dbReference>
<organism evidence="1 2">
    <name type="scientific">Corynebacterium stationis</name>
    <dbReference type="NCBI Taxonomy" id="1705"/>
    <lineage>
        <taxon>Bacteria</taxon>
        <taxon>Bacillati</taxon>
        <taxon>Actinomycetota</taxon>
        <taxon>Actinomycetes</taxon>
        <taxon>Mycobacteriales</taxon>
        <taxon>Corynebacteriaceae</taxon>
        <taxon>Corynebacterium</taxon>
    </lineage>
</organism>
<sequence length="343" mass="37485">MKFLTATSTGFYRRAIAVLAAVVMVATMLTVAGAPKAEAANRDWLRPDANGKCDWDPVKYWVQRCDVWSASMGRTVPVQIQPAKRGGNAALYLLDGLRATERTNAWVNDVNAARLYEPHNITLVMPIGGEASFYADWDGPAKYDLTDPVNYQWETFLTKELKGYLQRQFGVSPTNNSIAGLSMGGTAAITLAGKHRDQFRQTLSYSGYLATTIPGAQTLMRLALLDAGGFNLNAMYGSIISPRRFENDPFNQIENLRGADVYISAGSGIPSPSDANYPWNLALSGAALEAVALGSTRIWDTKARALGVNFTANYPATGIHNWNQFGSQLSKTKNRVLDVMNAW</sequence>
<dbReference type="Proteomes" id="UP000076947">
    <property type="component" value="Unassembled WGS sequence"/>
</dbReference>
<gene>
    <name evidence="1" type="ORF">AYJ05_06180</name>
</gene>
<protein>
    <submittedName>
        <fullName evidence="1">Esterase</fullName>
    </submittedName>
</protein>
<proteinExistence type="predicted"/>
<dbReference type="EMBL" id="LSTQ01000008">
    <property type="protein sequence ID" value="OAH30334.1"/>
    <property type="molecule type" value="Genomic_DNA"/>
</dbReference>
<dbReference type="SUPFAM" id="SSF53474">
    <property type="entry name" value="alpha/beta-Hydrolases"/>
    <property type="match status" value="1"/>
</dbReference>
<dbReference type="InterPro" id="IPR029058">
    <property type="entry name" value="AB_hydrolase_fold"/>
</dbReference>
<dbReference type="OrthoDB" id="4366784at2"/>
<dbReference type="Pfam" id="PF00756">
    <property type="entry name" value="Esterase"/>
    <property type="match status" value="1"/>
</dbReference>